<keyword evidence="2" id="KW-0472">Membrane</keyword>
<feature type="region of interest" description="Disordered" evidence="1">
    <location>
        <begin position="13"/>
        <end position="43"/>
    </location>
</feature>
<dbReference type="PANTHER" id="PTHR35275">
    <property type="entry name" value="ZCF37"/>
    <property type="match status" value="1"/>
</dbReference>
<evidence type="ECO:0008006" key="5">
    <source>
        <dbReference type="Google" id="ProtNLM"/>
    </source>
</evidence>
<feature type="transmembrane region" description="Helical" evidence="2">
    <location>
        <begin position="149"/>
        <end position="181"/>
    </location>
</feature>
<accession>A0AAN9K7J0</accession>
<dbReference type="Proteomes" id="UP001359559">
    <property type="component" value="Unassembled WGS sequence"/>
</dbReference>
<dbReference type="AlphaFoldDB" id="A0AAN9K7J0"/>
<name>A0AAN9K7J0_CLITE</name>
<evidence type="ECO:0000256" key="1">
    <source>
        <dbReference type="SAM" id="MobiDB-lite"/>
    </source>
</evidence>
<dbReference type="EMBL" id="JAYKXN010000002">
    <property type="protein sequence ID" value="KAK7311381.1"/>
    <property type="molecule type" value="Genomic_DNA"/>
</dbReference>
<dbReference type="PANTHER" id="PTHR35275:SF1">
    <property type="entry name" value="OS07G0585900 PROTEIN"/>
    <property type="match status" value="1"/>
</dbReference>
<proteinExistence type="predicted"/>
<keyword evidence="2" id="KW-0812">Transmembrane</keyword>
<keyword evidence="4" id="KW-1185">Reference proteome</keyword>
<sequence>MLNHFACGTFHHQDLEDGGPCSSPKKPKRKDSKRDKNPYSNRGLDKFSELMADLDQKRQELYSQMNPHDISFVRFTYSKNDDFVPIVVKVRNKEQKKHKSEELKVRHFAPFLENSEAIEDGINARVVPKSLKVNKNCGFSWNLLKRPSFYMPVVVILILVLLTVFGRSFATLCTCVVWYAVPTLSDDNSLIARKVMKKKKEGLSEKKIVNNASEGLFSLNDETSGKHAHQKSW</sequence>
<keyword evidence="2" id="KW-1133">Transmembrane helix</keyword>
<dbReference type="InterPro" id="IPR045880">
    <property type="entry name" value="ZCF37"/>
</dbReference>
<protein>
    <recommendedName>
        <fullName evidence="5">ZCF37</fullName>
    </recommendedName>
</protein>
<evidence type="ECO:0000256" key="2">
    <source>
        <dbReference type="SAM" id="Phobius"/>
    </source>
</evidence>
<feature type="compositionally biased region" description="Basic and acidic residues" evidence="1">
    <location>
        <begin position="32"/>
        <end position="43"/>
    </location>
</feature>
<comment type="caution">
    <text evidence="3">The sequence shown here is derived from an EMBL/GenBank/DDBJ whole genome shotgun (WGS) entry which is preliminary data.</text>
</comment>
<reference evidence="3 4" key="1">
    <citation type="submission" date="2024-01" db="EMBL/GenBank/DDBJ databases">
        <title>The genomes of 5 underutilized Papilionoideae crops provide insights into root nodulation and disease resistance.</title>
        <authorList>
            <person name="Yuan L."/>
        </authorList>
    </citation>
    <scope>NUCLEOTIDE SEQUENCE [LARGE SCALE GENOMIC DNA]</scope>
    <source>
        <strain evidence="3">LY-2023</strain>
        <tissue evidence="3">Leaf</tissue>
    </source>
</reference>
<evidence type="ECO:0000313" key="3">
    <source>
        <dbReference type="EMBL" id="KAK7311381.1"/>
    </source>
</evidence>
<gene>
    <name evidence="3" type="ORF">RJT34_09493</name>
</gene>
<evidence type="ECO:0000313" key="4">
    <source>
        <dbReference type="Proteomes" id="UP001359559"/>
    </source>
</evidence>
<organism evidence="3 4">
    <name type="scientific">Clitoria ternatea</name>
    <name type="common">Butterfly pea</name>
    <dbReference type="NCBI Taxonomy" id="43366"/>
    <lineage>
        <taxon>Eukaryota</taxon>
        <taxon>Viridiplantae</taxon>
        <taxon>Streptophyta</taxon>
        <taxon>Embryophyta</taxon>
        <taxon>Tracheophyta</taxon>
        <taxon>Spermatophyta</taxon>
        <taxon>Magnoliopsida</taxon>
        <taxon>eudicotyledons</taxon>
        <taxon>Gunneridae</taxon>
        <taxon>Pentapetalae</taxon>
        <taxon>rosids</taxon>
        <taxon>fabids</taxon>
        <taxon>Fabales</taxon>
        <taxon>Fabaceae</taxon>
        <taxon>Papilionoideae</taxon>
        <taxon>50 kb inversion clade</taxon>
        <taxon>NPAAA clade</taxon>
        <taxon>indigoferoid/millettioid clade</taxon>
        <taxon>Phaseoleae</taxon>
        <taxon>Clitoria</taxon>
    </lineage>
</organism>